<evidence type="ECO:0000313" key="3">
    <source>
        <dbReference type="Proteomes" id="UP000274822"/>
    </source>
</evidence>
<feature type="compositionally biased region" description="Polar residues" evidence="1">
    <location>
        <begin position="1"/>
        <end position="12"/>
    </location>
</feature>
<protein>
    <submittedName>
        <fullName evidence="2">Uncharacterized protein</fullName>
    </submittedName>
</protein>
<reference evidence="2 3" key="1">
    <citation type="journal article" date="2018" name="New Phytol.">
        <title>Phylogenomics of Endogonaceae and evolution of mycorrhizas within Mucoromycota.</title>
        <authorList>
            <person name="Chang Y."/>
            <person name="Desiro A."/>
            <person name="Na H."/>
            <person name="Sandor L."/>
            <person name="Lipzen A."/>
            <person name="Clum A."/>
            <person name="Barry K."/>
            <person name="Grigoriev I.V."/>
            <person name="Martin F.M."/>
            <person name="Stajich J.E."/>
            <person name="Smith M.E."/>
            <person name="Bonito G."/>
            <person name="Spatafora J.W."/>
        </authorList>
    </citation>
    <scope>NUCLEOTIDE SEQUENCE [LARGE SCALE GENOMIC DNA]</scope>
    <source>
        <strain evidence="2 3">AD002</strain>
    </source>
</reference>
<dbReference type="Proteomes" id="UP000274822">
    <property type="component" value="Unassembled WGS sequence"/>
</dbReference>
<dbReference type="AlphaFoldDB" id="A0A433QQE0"/>
<keyword evidence="3" id="KW-1185">Reference proteome</keyword>
<sequence>MSIIASVSTSGVGTPFNVSPSTSSPNSSSSNNRNSVIPSNSHRASTIALEKFSRSVDHLADVLNSSDDDDALLAQRASESGVSSVTNTTVTSSSNTSSNVSSQRSRSLDSNPEPFASSSTDARGSGGQLRHSTSRSSVRSKSSVKSQGRRNREIRAQYEYYNLNPKDVPDVSAEMEKWYAMTDRYGFMTDEQKILRVPNKFSEEREVSRAQKWTRMAEKIHKGGEEVYQFKYSPKVSTGG</sequence>
<organism evidence="2 3">
    <name type="scientific">Jimgerdemannia flammicorona</name>
    <dbReference type="NCBI Taxonomy" id="994334"/>
    <lineage>
        <taxon>Eukaryota</taxon>
        <taxon>Fungi</taxon>
        <taxon>Fungi incertae sedis</taxon>
        <taxon>Mucoromycota</taxon>
        <taxon>Mucoromycotina</taxon>
        <taxon>Endogonomycetes</taxon>
        <taxon>Endogonales</taxon>
        <taxon>Endogonaceae</taxon>
        <taxon>Jimgerdemannia</taxon>
    </lineage>
</organism>
<gene>
    <name evidence="2" type="ORF">BC938DRAFT_476597</name>
</gene>
<feature type="compositionally biased region" description="Low complexity" evidence="1">
    <location>
        <begin position="134"/>
        <end position="146"/>
    </location>
</feature>
<feature type="compositionally biased region" description="Low complexity" evidence="1">
    <location>
        <begin position="17"/>
        <end position="41"/>
    </location>
</feature>
<feature type="region of interest" description="Disordered" evidence="1">
    <location>
        <begin position="1"/>
        <end position="42"/>
    </location>
</feature>
<accession>A0A433QQE0</accession>
<proteinExistence type="predicted"/>
<name>A0A433QQE0_9FUNG</name>
<feature type="region of interest" description="Disordered" evidence="1">
    <location>
        <begin position="76"/>
        <end position="151"/>
    </location>
</feature>
<comment type="caution">
    <text evidence="2">The sequence shown here is derived from an EMBL/GenBank/DDBJ whole genome shotgun (WGS) entry which is preliminary data.</text>
</comment>
<evidence type="ECO:0000313" key="2">
    <source>
        <dbReference type="EMBL" id="RUS31980.1"/>
    </source>
</evidence>
<evidence type="ECO:0000256" key="1">
    <source>
        <dbReference type="SAM" id="MobiDB-lite"/>
    </source>
</evidence>
<feature type="compositionally biased region" description="Low complexity" evidence="1">
    <location>
        <begin position="76"/>
        <end position="111"/>
    </location>
</feature>
<dbReference type="EMBL" id="RBNJ01002432">
    <property type="protein sequence ID" value="RUS31980.1"/>
    <property type="molecule type" value="Genomic_DNA"/>
</dbReference>